<proteinExistence type="predicted"/>
<accession>A0ABU7KHD3</accession>
<sequence>MSVDELSPGDLLTRLPAAPELSERPWTVRWDELDEPAEQVLGLLLPPETAFTTSGSTGRPTVWHRTREQLVSEAGLLAALLEDARPEAVVSFAPPRHLYGMLASVLVPALLGVPVWYVPQFAQLPPPDHRRWAVMAIPWTFRILLSRTNWIDAAERLAFVHSTAVVPRSANDLLSAAGGRASLTEIFGSTETGGVAHREWNPHNPPWHLFSDVEFGDGPDRPGTEDPLVVRSPRIARPGAGPPAAECRMDDHVVRLSDRTFGFAGRRTRLVNVNGRRLDLDLMEERLVDVLDCEDLACVPVLDPLTGEHFDLLIVPASAGAPDAEELRRALDRIEYLPRSVRTVERIDRSETGKLRRVQSARARPEGVDR</sequence>
<dbReference type="InterPro" id="IPR042099">
    <property type="entry name" value="ANL_N_sf"/>
</dbReference>
<organism evidence="2 3">
    <name type="scientific">Nocardiopsis codii</name>
    <dbReference type="NCBI Taxonomy" id="3065942"/>
    <lineage>
        <taxon>Bacteria</taxon>
        <taxon>Bacillati</taxon>
        <taxon>Actinomycetota</taxon>
        <taxon>Actinomycetes</taxon>
        <taxon>Streptosporangiales</taxon>
        <taxon>Nocardiopsidaceae</taxon>
        <taxon>Nocardiopsis</taxon>
    </lineage>
</organism>
<evidence type="ECO:0000313" key="2">
    <source>
        <dbReference type="EMBL" id="MEE2041645.1"/>
    </source>
</evidence>
<dbReference type="EMBL" id="JAUZMY010000057">
    <property type="protein sequence ID" value="MEE2041645.1"/>
    <property type="molecule type" value="Genomic_DNA"/>
</dbReference>
<dbReference type="InterPro" id="IPR000873">
    <property type="entry name" value="AMP-dep_synth/lig_dom"/>
</dbReference>
<comment type="caution">
    <text evidence="2">The sequence shown here is derived from an EMBL/GenBank/DDBJ whole genome shotgun (WGS) entry which is preliminary data.</text>
</comment>
<dbReference type="InterPro" id="IPR045851">
    <property type="entry name" value="AMP-bd_C_sf"/>
</dbReference>
<dbReference type="SUPFAM" id="SSF56801">
    <property type="entry name" value="Acetyl-CoA synthetase-like"/>
    <property type="match status" value="1"/>
</dbReference>
<dbReference type="Pfam" id="PF00501">
    <property type="entry name" value="AMP-binding"/>
    <property type="match status" value="1"/>
</dbReference>
<keyword evidence="3" id="KW-1185">Reference proteome</keyword>
<dbReference type="RefSeq" id="WP_330095400.1">
    <property type="nucleotide sequence ID" value="NZ_JAUZMY010000057.1"/>
</dbReference>
<dbReference type="Gene3D" id="3.40.50.12780">
    <property type="entry name" value="N-terminal domain of ligase-like"/>
    <property type="match status" value="1"/>
</dbReference>
<evidence type="ECO:0000313" key="3">
    <source>
        <dbReference type="Proteomes" id="UP001356095"/>
    </source>
</evidence>
<name>A0ABU7KHD3_9ACTN</name>
<gene>
    <name evidence="2" type="ORF">Q8791_30935</name>
</gene>
<dbReference type="Gene3D" id="3.30.300.30">
    <property type="match status" value="1"/>
</dbReference>
<reference evidence="2 3" key="1">
    <citation type="submission" date="2023-08" db="EMBL/GenBank/DDBJ databases">
        <authorList>
            <person name="Girao M."/>
            <person name="Carvalho M.F."/>
        </authorList>
    </citation>
    <scope>NUCLEOTIDE SEQUENCE [LARGE SCALE GENOMIC DNA]</scope>
    <source>
        <strain evidence="2 3">CT-R113</strain>
    </source>
</reference>
<evidence type="ECO:0000259" key="1">
    <source>
        <dbReference type="Pfam" id="PF00501"/>
    </source>
</evidence>
<protein>
    <submittedName>
        <fullName evidence="2">Class I adenylate-forming enzyme family protein</fullName>
    </submittedName>
</protein>
<feature type="domain" description="AMP-dependent synthetase/ligase" evidence="1">
    <location>
        <begin position="53"/>
        <end position="198"/>
    </location>
</feature>
<dbReference type="Proteomes" id="UP001356095">
    <property type="component" value="Unassembled WGS sequence"/>
</dbReference>